<evidence type="ECO:0008006" key="3">
    <source>
        <dbReference type="Google" id="ProtNLM"/>
    </source>
</evidence>
<accession>A0A937XAQ1</accession>
<organism evidence="1 2">
    <name type="scientific">Eiseniibacteriota bacterium</name>
    <dbReference type="NCBI Taxonomy" id="2212470"/>
    <lineage>
        <taxon>Bacteria</taxon>
        <taxon>Candidatus Eiseniibacteriota</taxon>
    </lineage>
</organism>
<dbReference type="EMBL" id="VGIY01000015">
    <property type="protein sequence ID" value="MBM3316468.1"/>
    <property type="molecule type" value="Genomic_DNA"/>
</dbReference>
<name>A0A937XAQ1_UNCEI</name>
<sequence length="520" mass="57338">MAILSRPGRGGAFWRRMAGCGVLVGVVLALATFGCREEFAADVDTNLPPDTYLTRAPAESSTTVYYTHLYWYGNDPDGAVVGYEFAISDSLPADEDTLTYRFTTRTDSVFKMPVGRSQQVLGRRFYVRAIDNEGAVDPTPAWAFFGVVDMVAPVARFTRIERWDPIGGARRAFASGDTVPAGWNVDFAWTGFDGDQVVDLAGDTITVGRVVMYEHWLSPRQASPIPAALGDTTLGFVDLESGRYRFNVRAVDDAGFAGLDPAAVAFVWNLDPVTYFVRGFDPARGDSFPRVRASSAAWEGEREYFAGDTIPLARVSFGPAPVTIRADVRGYDPDDFLQGGVSDFEYRSGAGRWFPLSEAREIVLTGVTTNTLMLQARCRDAYLRKDGTPATMQVTVNRAPVLLDTLGFEGGQPVLRFPRLEDPISLEWLAGQFFTLRVRTKAWDPDGTTDAFAYSFRSSGFLYGAEVEPGAGNTCTFDLTIPEEWRRPGQYAVGVRIVEKGYVDRVSRVAERTMPFRIVP</sequence>
<gene>
    <name evidence="1" type="ORF">FJY75_01320</name>
</gene>
<protein>
    <recommendedName>
        <fullName evidence="3">Lipoprotein</fullName>
    </recommendedName>
</protein>
<comment type="caution">
    <text evidence="1">The sequence shown here is derived from an EMBL/GenBank/DDBJ whole genome shotgun (WGS) entry which is preliminary data.</text>
</comment>
<evidence type="ECO:0000313" key="1">
    <source>
        <dbReference type="EMBL" id="MBM3316468.1"/>
    </source>
</evidence>
<dbReference type="Proteomes" id="UP000748308">
    <property type="component" value="Unassembled WGS sequence"/>
</dbReference>
<dbReference type="AlphaFoldDB" id="A0A937XAQ1"/>
<proteinExistence type="predicted"/>
<evidence type="ECO:0000313" key="2">
    <source>
        <dbReference type="Proteomes" id="UP000748308"/>
    </source>
</evidence>
<dbReference type="PROSITE" id="PS51257">
    <property type="entry name" value="PROKAR_LIPOPROTEIN"/>
    <property type="match status" value="1"/>
</dbReference>
<reference evidence="1" key="1">
    <citation type="submission" date="2019-03" db="EMBL/GenBank/DDBJ databases">
        <title>Lake Tanganyika Metagenome-Assembled Genomes (MAGs).</title>
        <authorList>
            <person name="Tran P."/>
        </authorList>
    </citation>
    <scope>NUCLEOTIDE SEQUENCE</scope>
    <source>
        <strain evidence="1">M_DeepCast_400m_m2_100</strain>
    </source>
</reference>